<sequence>MARKYACIMAALGMTIILIRSLRAGGAFESAILSAMFWALVYGFVGYALGSIARNTVDESVRQKLEREIAAYKKQHAKP</sequence>
<keyword evidence="1" id="KW-0812">Transmembrane</keyword>
<feature type="transmembrane region" description="Helical" evidence="1">
    <location>
        <begin position="31"/>
        <end position="53"/>
    </location>
</feature>
<proteinExistence type="predicted"/>
<evidence type="ECO:0000313" key="3">
    <source>
        <dbReference type="Proteomes" id="UP000317909"/>
    </source>
</evidence>
<reference evidence="2 3" key="1">
    <citation type="submission" date="2019-02" db="EMBL/GenBank/DDBJ databases">
        <title>Deep-cultivation of Planctomycetes and their phenomic and genomic characterization uncovers novel biology.</title>
        <authorList>
            <person name="Wiegand S."/>
            <person name="Jogler M."/>
            <person name="Boedeker C."/>
            <person name="Pinto D."/>
            <person name="Vollmers J."/>
            <person name="Rivas-Marin E."/>
            <person name="Kohn T."/>
            <person name="Peeters S.H."/>
            <person name="Heuer A."/>
            <person name="Rast P."/>
            <person name="Oberbeckmann S."/>
            <person name="Bunk B."/>
            <person name="Jeske O."/>
            <person name="Meyerdierks A."/>
            <person name="Storesund J.E."/>
            <person name="Kallscheuer N."/>
            <person name="Luecker S."/>
            <person name="Lage O.M."/>
            <person name="Pohl T."/>
            <person name="Merkel B.J."/>
            <person name="Hornburger P."/>
            <person name="Mueller R.-W."/>
            <person name="Bruemmer F."/>
            <person name="Labrenz M."/>
            <person name="Spormann A.M."/>
            <person name="Op den Camp H."/>
            <person name="Overmann J."/>
            <person name="Amann R."/>
            <person name="Jetten M.S.M."/>
            <person name="Mascher T."/>
            <person name="Medema M.H."/>
            <person name="Devos D.P."/>
            <person name="Kaster A.-K."/>
            <person name="Ovreas L."/>
            <person name="Rohde M."/>
            <person name="Galperin M.Y."/>
            <person name="Jogler C."/>
        </authorList>
    </citation>
    <scope>NUCLEOTIDE SEQUENCE [LARGE SCALE GENOMIC DNA]</scope>
    <source>
        <strain evidence="2 3">I41</strain>
    </source>
</reference>
<name>A0A517U0Z6_9BACT</name>
<dbReference type="EMBL" id="CP036339">
    <property type="protein sequence ID" value="QDT74292.1"/>
    <property type="molecule type" value="Genomic_DNA"/>
</dbReference>
<dbReference type="Proteomes" id="UP000317909">
    <property type="component" value="Chromosome"/>
</dbReference>
<evidence type="ECO:0000256" key="1">
    <source>
        <dbReference type="SAM" id="Phobius"/>
    </source>
</evidence>
<dbReference type="RefSeq" id="WP_145434059.1">
    <property type="nucleotide sequence ID" value="NZ_CP036339.1"/>
</dbReference>
<dbReference type="OrthoDB" id="283289at2"/>
<dbReference type="KEGG" id="llh:I41_34870"/>
<protein>
    <submittedName>
        <fullName evidence="2">Uncharacterized protein</fullName>
    </submittedName>
</protein>
<organism evidence="2 3">
    <name type="scientific">Lacipirellula limnantheis</name>
    <dbReference type="NCBI Taxonomy" id="2528024"/>
    <lineage>
        <taxon>Bacteria</taxon>
        <taxon>Pseudomonadati</taxon>
        <taxon>Planctomycetota</taxon>
        <taxon>Planctomycetia</taxon>
        <taxon>Pirellulales</taxon>
        <taxon>Lacipirellulaceae</taxon>
        <taxon>Lacipirellula</taxon>
    </lineage>
</organism>
<gene>
    <name evidence="2" type="ORF">I41_34870</name>
</gene>
<evidence type="ECO:0000313" key="2">
    <source>
        <dbReference type="EMBL" id="QDT74292.1"/>
    </source>
</evidence>
<keyword evidence="1" id="KW-0472">Membrane</keyword>
<dbReference type="AlphaFoldDB" id="A0A517U0Z6"/>
<accession>A0A517U0Z6</accession>
<keyword evidence="1" id="KW-1133">Transmembrane helix</keyword>
<keyword evidence="3" id="KW-1185">Reference proteome</keyword>